<name>A0ABQ9DZC2_TEGGR</name>
<reference evidence="2 3" key="1">
    <citation type="submission" date="2022-12" db="EMBL/GenBank/DDBJ databases">
        <title>Chromosome-level genome of Tegillarca granosa.</title>
        <authorList>
            <person name="Kim J."/>
        </authorList>
    </citation>
    <scope>NUCLEOTIDE SEQUENCE [LARGE SCALE GENOMIC DNA]</scope>
    <source>
        <strain evidence="2">Teg-2019</strain>
        <tissue evidence="2">Adductor muscle</tissue>
    </source>
</reference>
<feature type="region of interest" description="Disordered" evidence="1">
    <location>
        <begin position="233"/>
        <end position="274"/>
    </location>
</feature>
<proteinExistence type="predicted"/>
<sequence length="423" mass="48019">MFLEFCEDDIKDAFTVFKDRFIVRKLLRELKTPSSGASKRPAETISQPSHSQSSISHGNHSQTSHTSSGQNQTFSNPLKRSWSSQNIESEIHQESASSVIDLTGDPSTHEISRKKISRPYYDAEPFNMQRFKDTSSAFVGNKYQKTNSELMYQVVSSSNEARPTSKQMHSESAALYRNKYDTPSYKKYKSETDTAIDFSRYHANYHENLNQSSKSSDRSDSASPMNLYISEIKSEESLLTNPEDDQQSRGLDIRSSSMSSSETSEMALDSDNKYDGEKPDFMMNLVTSTISQFTPDQLLEKKSVRGRPSEAQRLGTVLIRNAAQSAKIWNSAPLLKDIPYDQKETFMKYVLASAPQLGSHTELVWTRLREALQNRRKYLLDKECGKRVLKGRPACNSYYTSGQIDFSQVEELTEVINIKQEAP</sequence>
<feature type="region of interest" description="Disordered" evidence="1">
    <location>
        <begin position="32"/>
        <end position="116"/>
    </location>
</feature>
<evidence type="ECO:0000313" key="2">
    <source>
        <dbReference type="EMBL" id="KAJ8298624.1"/>
    </source>
</evidence>
<evidence type="ECO:0000256" key="1">
    <source>
        <dbReference type="SAM" id="MobiDB-lite"/>
    </source>
</evidence>
<feature type="compositionally biased region" description="Polar residues" evidence="1">
    <location>
        <begin position="63"/>
        <end position="100"/>
    </location>
</feature>
<comment type="caution">
    <text evidence="2">The sequence shown here is derived from an EMBL/GenBank/DDBJ whole genome shotgun (WGS) entry which is preliminary data.</text>
</comment>
<protein>
    <submittedName>
        <fullName evidence="2">Uncharacterized protein</fullName>
    </submittedName>
</protein>
<gene>
    <name evidence="2" type="ORF">KUTeg_022684</name>
</gene>
<dbReference type="EMBL" id="JARBDR010000921">
    <property type="protein sequence ID" value="KAJ8298624.1"/>
    <property type="molecule type" value="Genomic_DNA"/>
</dbReference>
<dbReference type="Proteomes" id="UP001217089">
    <property type="component" value="Unassembled WGS sequence"/>
</dbReference>
<organism evidence="2 3">
    <name type="scientific">Tegillarca granosa</name>
    <name type="common">Malaysian cockle</name>
    <name type="synonym">Anadara granosa</name>
    <dbReference type="NCBI Taxonomy" id="220873"/>
    <lineage>
        <taxon>Eukaryota</taxon>
        <taxon>Metazoa</taxon>
        <taxon>Spiralia</taxon>
        <taxon>Lophotrochozoa</taxon>
        <taxon>Mollusca</taxon>
        <taxon>Bivalvia</taxon>
        <taxon>Autobranchia</taxon>
        <taxon>Pteriomorphia</taxon>
        <taxon>Arcoida</taxon>
        <taxon>Arcoidea</taxon>
        <taxon>Arcidae</taxon>
        <taxon>Tegillarca</taxon>
    </lineage>
</organism>
<accession>A0ABQ9DZC2</accession>
<feature type="compositionally biased region" description="Low complexity" evidence="1">
    <location>
        <begin position="255"/>
        <end position="266"/>
    </location>
</feature>
<feature type="compositionally biased region" description="Low complexity" evidence="1">
    <location>
        <begin position="46"/>
        <end position="62"/>
    </location>
</feature>
<evidence type="ECO:0000313" key="3">
    <source>
        <dbReference type="Proteomes" id="UP001217089"/>
    </source>
</evidence>
<keyword evidence="3" id="KW-1185">Reference proteome</keyword>